<evidence type="ECO:0008006" key="4">
    <source>
        <dbReference type="Google" id="ProtNLM"/>
    </source>
</evidence>
<comment type="caution">
    <text evidence="2">The sequence shown here is derived from an EMBL/GenBank/DDBJ whole genome shotgun (WGS) entry which is preliminary data.</text>
</comment>
<evidence type="ECO:0000256" key="1">
    <source>
        <dbReference type="SAM" id="SignalP"/>
    </source>
</evidence>
<sequence>MFLVKIYVFILLVRPMSEVPVPPLPRKLLIPKAYLRKTQAFIFSHRPAFTHLGNSGYFNLTVAITCDIVRKHKDLCFCKLLLLSITHKVRTLHSKDYKIRRQTSLQGGLSGDRKTKYVLQSLRVSHILKADSSSCPATIRWTSLYRGQSPLHRHRCVVNTMETSSTGGQG</sequence>
<feature type="signal peptide" evidence="1">
    <location>
        <begin position="1"/>
        <end position="18"/>
    </location>
</feature>
<dbReference type="Proteomes" id="UP000735302">
    <property type="component" value="Unassembled WGS sequence"/>
</dbReference>
<protein>
    <recommendedName>
        <fullName evidence="4">Secreted protein</fullName>
    </recommendedName>
</protein>
<dbReference type="EMBL" id="BLXT01005442">
    <property type="protein sequence ID" value="GFO22688.1"/>
    <property type="molecule type" value="Genomic_DNA"/>
</dbReference>
<evidence type="ECO:0000313" key="3">
    <source>
        <dbReference type="Proteomes" id="UP000735302"/>
    </source>
</evidence>
<name>A0AAV4BSV6_9GAST</name>
<organism evidence="2 3">
    <name type="scientific">Plakobranchus ocellatus</name>
    <dbReference type="NCBI Taxonomy" id="259542"/>
    <lineage>
        <taxon>Eukaryota</taxon>
        <taxon>Metazoa</taxon>
        <taxon>Spiralia</taxon>
        <taxon>Lophotrochozoa</taxon>
        <taxon>Mollusca</taxon>
        <taxon>Gastropoda</taxon>
        <taxon>Heterobranchia</taxon>
        <taxon>Euthyneura</taxon>
        <taxon>Panpulmonata</taxon>
        <taxon>Sacoglossa</taxon>
        <taxon>Placobranchoidea</taxon>
        <taxon>Plakobranchidae</taxon>
        <taxon>Plakobranchus</taxon>
    </lineage>
</organism>
<reference evidence="2 3" key="1">
    <citation type="journal article" date="2021" name="Elife">
        <title>Chloroplast acquisition without the gene transfer in kleptoplastic sea slugs, Plakobranchus ocellatus.</title>
        <authorList>
            <person name="Maeda T."/>
            <person name="Takahashi S."/>
            <person name="Yoshida T."/>
            <person name="Shimamura S."/>
            <person name="Takaki Y."/>
            <person name="Nagai Y."/>
            <person name="Toyoda A."/>
            <person name="Suzuki Y."/>
            <person name="Arimoto A."/>
            <person name="Ishii H."/>
            <person name="Satoh N."/>
            <person name="Nishiyama T."/>
            <person name="Hasebe M."/>
            <person name="Maruyama T."/>
            <person name="Minagawa J."/>
            <person name="Obokata J."/>
            <person name="Shigenobu S."/>
        </authorList>
    </citation>
    <scope>NUCLEOTIDE SEQUENCE [LARGE SCALE GENOMIC DNA]</scope>
</reference>
<keyword evidence="3" id="KW-1185">Reference proteome</keyword>
<evidence type="ECO:0000313" key="2">
    <source>
        <dbReference type="EMBL" id="GFO22688.1"/>
    </source>
</evidence>
<proteinExistence type="predicted"/>
<feature type="chain" id="PRO_5043932387" description="Secreted protein" evidence="1">
    <location>
        <begin position="19"/>
        <end position="170"/>
    </location>
</feature>
<accession>A0AAV4BSV6</accession>
<gene>
    <name evidence="2" type="ORF">PoB_004919300</name>
</gene>
<dbReference type="AlphaFoldDB" id="A0AAV4BSV6"/>
<keyword evidence="1" id="KW-0732">Signal</keyword>